<proteinExistence type="predicted"/>
<protein>
    <submittedName>
        <fullName evidence="2">Transposase domain</fullName>
    </submittedName>
</protein>
<evidence type="ECO:0000313" key="3">
    <source>
        <dbReference type="Proteomes" id="UP000182192"/>
    </source>
</evidence>
<dbReference type="AlphaFoldDB" id="A0A1I1RRT2"/>
<dbReference type="EMBL" id="FOKQ01000067">
    <property type="protein sequence ID" value="SFD34333.1"/>
    <property type="molecule type" value="Genomic_DNA"/>
</dbReference>
<dbReference type="Pfam" id="PF05598">
    <property type="entry name" value="DUF772"/>
    <property type="match status" value="1"/>
</dbReference>
<name>A0A1I1RRT2_RUMAL</name>
<evidence type="ECO:0000313" key="2">
    <source>
        <dbReference type="EMBL" id="SFD34333.1"/>
    </source>
</evidence>
<accession>A0A1I1RRT2</accession>
<dbReference type="InterPro" id="IPR008490">
    <property type="entry name" value="Transposase_InsH_N"/>
</dbReference>
<feature type="non-terminal residue" evidence="2">
    <location>
        <position position="100"/>
    </location>
</feature>
<dbReference type="PANTHER" id="PTHR33408">
    <property type="entry name" value="TRANSPOSASE"/>
    <property type="match status" value="1"/>
</dbReference>
<reference evidence="2 3" key="1">
    <citation type="submission" date="2016-10" db="EMBL/GenBank/DDBJ databases">
        <authorList>
            <person name="de Groot N.N."/>
        </authorList>
    </citation>
    <scope>NUCLEOTIDE SEQUENCE [LARGE SCALE GENOMIC DNA]</scope>
    <source>
        <strain evidence="2 3">AR67</strain>
    </source>
</reference>
<sequence>MRNCQVRLNMNYEIYIEESSPVRVLSNVIDEIYQKEEYTIVSKWNGAIPEDIMMKILIYGYMNDSFSSRKIEQLCKRDIHFMWLLDGFGAQDHSTISRFR</sequence>
<feature type="domain" description="Transposase InsH N-terminal" evidence="1">
    <location>
        <begin position="12"/>
        <end position="100"/>
    </location>
</feature>
<dbReference type="Proteomes" id="UP000182192">
    <property type="component" value="Unassembled WGS sequence"/>
</dbReference>
<organism evidence="2 3">
    <name type="scientific">Ruminococcus albus</name>
    <dbReference type="NCBI Taxonomy" id="1264"/>
    <lineage>
        <taxon>Bacteria</taxon>
        <taxon>Bacillati</taxon>
        <taxon>Bacillota</taxon>
        <taxon>Clostridia</taxon>
        <taxon>Eubacteriales</taxon>
        <taxon>Oscillospiraceae</taxon>
        <taxon>Ruminococcus</taxon>
    </lineage>
</organism>
<evidence type="ECO:0000259" key="1">
    <source>
        <dbReference type="Pfam" id="PF05598"/>
    </source>
</evidence>
<gene>
    <name evidence="2" type="ORF">SAMN02910406_03712</name>
</gene>
<dbReference type="eggNOG" id="COG3666">
    <property type="taxonomic scope" value="Bacteria"/>
</dbReference>
<dbReference type="OrthoDB" id="9789070at2"/>